<feature type="transmembrane region" description="Helical" evidence="8">
    <location>
        <begin position="332"/>
        <end position="358"/>
    </location>
</feature>
<comment type="subcellular location">
    <subcellularLocation>
        <location evidence="1">Membrane</location>
        <topology evidence="1">Multi-pass membrane protein</topology>
    </subcellularLocation>
</comment>
<evidence type="ECO:0000256" key="7">
    <source>
        <dbReference type="ARBA" id="ARBA00023136"/>
    </source>
</evidence>
<keyword evidence="4" id="KW-0309">Germination</keyword>
<evidence type="ECO:0000256" key="8">
    <source>
        <dbReference type="SAM" id="Phobius"/>
    </source>
</evidence>
<evidence type="ECO:0000313" key="10">
    <source>
        <dbReference type="Proteomes" id="UP000256869"/>
    </source>
</evidence>
<dbReference type="AlphaFoldDB" id="A0A3D9IA19"/>
<keyword evidence="5 8" id="KW-0812">Transmembrane</keyword>
<keyword evidence="3" id="KW-0813">Transport</keyword>
<evidence type="ECO:0000313" key="9">
    <source>
        <dbReference type="EMBL" id="RED58608.1"/>
    </source>
</evidence>
<dbReference type="PANTHER" id="PTHR34975">
    <property type="entry name" value="SPORE GERMINATION PROTEIN A2"/>
    <property type="match status" value="1"/>
</dbReference>
<dbReference type="Pfam" id="PF03845">
    <property type="entry name" value="Spore_permease"/>
    <property type="match status" value="1"/>
</dbReference>
<evidence type="ECO:0000256" key="1">
    <source>
        <dbReference type="ARBA" id="ARBA00004141"/>
    </source>
</evidence>
<organism evidence="9 10">
    <name type="scientific">Cohnella lupini</name>
    <dbReference type="NCBI Taxonomy" id="1294267"/>
    <lineage>
        <taxon>Bacteria</taxon>
        <taxon>Bacillati</taxon>
        <taxon>Bacillota</taxon>
        <taxon>Bacilli</taxon>
        <taxon>Bacillales</taxon>
        <taxon>Paenibacillaceae</taxon>
        <taxon>Cohnella</taxon>
    </lineage>
</organism>
<evidence type="ECO:0000256" key="6">
    <source>
        <dbReference type="ARBA" id="ARBA00022989"/>
    </source>
</evidence>
<feature type="transmembrane region" description="Helical" evidence="8">
    <location>
        <begin position="273"/>
        <end position="298"/>
    </location>
</feature>
<keyword evidence="7 8" id="KW-0472">Membrane</keyword>
<feature type="transmembrane region" description="Helical" evidence="8">
    <location>
        <begin position="85"/>
        <end position="104"/>
    </location>
</feature>
<evidence type="ECO:0000256" key="3">
    <source>
        <dbReference type="ARBA" id="ARBA00022448"/>
    </source>
</evidence>
<proteinExistence type="inferred from homology"/>
<feature type="transmembrane region" description="Helical" evidence="8">
    <location>
        <begin position="310"/>
        <end position="326"/>
    </location>
</feature>
<feature type="transmembrane region" description="Helical" evidence="8">
    <location>
        <begin position="221"/>
        <end position="244"/>
    </location>
</feature>
<evidence type="ECO:0000256" key="5">
    <source>
        <dbReference type="ARBA" id="ARBA00022692"/>
    </source>
</evidence>
<feature type="transmembrane region" description="Helical" evidence="8">
    <location>
        <begin position="12"/>
        <end position="32"/>
    </location>
</feature>
<comment type="caution">
    <text evidence="9">The sequence shown here is derived from an EMBL/GenBank/DDBJ whole genome shotgun (WGS) entry which is preliminary data.</text>
</comment>
<gene>
    <name evidence="9" type="ORF">DFP95_108134</name>
</gene>
<dbReference type="NCBIfam" id="TIGR00912">
    <property type="entry name" value="2A0309"/>
    <property type="match status" value="1"/>
</dbReference>
<dbReference type="EMBL" id="QRDY01000008">
    <property type="protein sequence ID" value="RED58608.1"/>
    <property type="molecule type" value="Genomic_DNA"/>
</dbReference>
<evidence type="ECO:0000256" key="2">
    <source>
        <dbReference type="ARBA" id="ARBA00007998"/>
    </source>
</evidence>
<feature type="transmembrane region" description="Helical" evidence="8">
    <location>
        <begin position="188"/>
        <end position="209"/>
    </location>
</feature>
<sequence>MRRMRTEEEKITGSQLGLLLFTFIVSTIILTIPGLMEMFAKQDAWLSVFPSITTGLLSIWVMTALAKRYPGMTIMQYSEKIIGKWLGKCLGFYYVYFWFMSISVMAKQHTFFIHTLLLPKSPSIVGSLTVLVLSGIAVYLGIEVIGRSTEFLTPMKMVLLLPLFFLTLRDLDPGQLKPVLAEGILPVLQGAIVPAGAFMNQMFILGWLLPYLNFPKKARKVSLLALLGISIFIFIVVLFTIMVLGPLTGKLNYSYLSVMQYIGVEGSFERLEAIAVSIWVLGSFEKIAVSLFILCLSISQLFGIRNYRDIISPVTLLAIIGSVWVFKNSSDLLAYLTFIYPSAGLITQSLIPLSLLLIDAIKRKAGRSLR</sequence>
<accession>A0A3D9IA19</accession>
<dbReference type="GO" id="GO:0009847">
    <property type="term" value="P:spore germination"/>
    <property type="evidence" value="ECO:0007669"/>
    <property type="project" value="InterPro"/>
</dbReference>
<dbReference type="GO" id="GO:0016020">
    <property type="term" value="C:membrane"/>
    <property type="evidence" value="ECO:0007669"/>
    <property type="project" value="UniProtKB-SubCell"/>
</dbReference>
<evidence type="ECO:0000256" key="4">
    <source>
        <dbReference type="ARBA" id="ARBA00022544"/>
    </source>
</evidence>
<dbReference type="InterPro" id="IPR004761">
    <property type="entry name" value="Spore_GerAB"/>
</dbReference>
<reference evidence="9 10" key="1">
    <citation type="submission" date="2018-07" db="EMBL/GenBank/DDBJ databases">
        <title>Genomic Encyclopedia of Type Strains, Phase III (KMG-III): the genomes of soil and plant-associated and newly described type strains.</title>
        <authorList>
            <person name="Whitman W."/>
        </authorList>
    </citation>
    <scope>NUCLEOTIDE SEQUENCE [LARGE SCALE GENOMIC DNA]</scope>
    <source>
        <strain evidence="9 10">CECT 8236</strain>
    </source>
</reference>
<keyword evidence="6 8" id="KW-1133">Transmembrane helix</keyword>
<dbReference type="PANTHER" id="PTHR34975:SF2">
    <property type="entry name" value="SPORE GERMINATION PROTEIN A2"/>
    <property type="match status" value="1"/>
</dbReference>
<name>A0A3D9IA19_9BACL</name>
<comment type="similarity">
    <text evidence="2">Belongs to the amino acid-polyamine-organocation (APC) superfamily. Spore germination protein (SGP) (TC 2.A.3.9) family.</text>
</comment>
<feature type="transmembrane region" description="Helical" evidence="8">
    <location>
        <begin position="124"/>
        <end position="142"/>
    </location>
</feature>
<protein>
    <submittedName>
        <fullName evidence="9">Spore germination protein KB</fullName>
    </submittedName>
</protein>
<feature type="transmembrane region" description="Helical" evidence="8">
    <location>
        <begin position="151"/>
        <end position="168"/>
    </location>
</feature>
<keyword evidence="10" id="KW-1185">Reference proteome</keyword>
<dbReference type="Proteomes" id="UP000256869">
    <property type="component" value="Unassembled WGS sequence"/>
</dbReference>
<feature type="transmembrane region" description="Helical" evidence="8">
    <location>
        <begin position="44"/>
        <end position="65"/>
    </location>
</feature>